<dbReference type="AlphaFoldDB" id="A0AAV6V2E5"/>
<gene>
    <name evidence="4" type="ORF">JTE90_001292</name>
</gene>
<dbReference type="SUPFAM" id="SSF56574">
    <property type="entry name" value="Serpins"/>
    <property type="match status" value="1"/>
</dbReference>
<evidence type="ECO:0000313" key="5">
    <source>
        <dbReference type="Proteomes" id="UP000827092"/>
    </source>
</evidence>
<proteinExistence type="predicted"/>
<evidence type="ECO:0000256" key="2">
    <source>
        <dbReference type="ARBA" id="ARBA00022900"/>
    </source>
</evidence>
<feature type="domain" description="Serpin" evidence="3">
    <location>
        <begin position="1"/>
        <end position="89"/>
    </location>
</feature>
<keyword evidence="1" id="KW-0646">Protease inhibitor</keyword>
<dbReference type="InterPro" id="IPR036186">
    <property type="entry name" value="Serpin_sf"/>
</dbReference>
<dbReference type="InterPro" id="IPR023796">
    <property type="entry name" value="Serpin_dom"/>
</dbReference>
<dbReference type="InterPro" id="IPR042178">
    <property type="entry name" value="Serpin_sf_1"/>
</dbReference>
<dbReference type="Gene3D" id="2.30.39.10">
    <property type="entry name" value="Alpha-1-antitrypsin, domain 1"/>
    <property type="match status" value="1"/>
</dbReference>
<evidence type="ECO:0000259" key="3">
    <source>
        <dbReference type="Pfam" id="PF00079"/>
    </source>
</evidence>
<name>A0AAV6V2E5_9ARAC</name>
<reference evidence="4 5" key="1">
    <citation type="journal article" date="2022" name="Nat. Ecol. Evol.">
        <title>A masculinizing supergene underlies an exaggerated male reproductive morph in a spider.</title>
        <authorList>
            <person name="Hendrickx F."/>
            <person name="De Corte Z."/>
            <person name="Sonet G."/>
            <person name="Van Belleghem S.M."/>
            <person name="Kostlbacher S."/>
            <person name="Vangestel C."/>
        </authorList>
    </citation>
    <scope>NUCLEOTIDE SEQUENCE [LARGE SCALE GENOMIC DNA]</scope>
    <source>
        <strain evidence="4">W744_W776</strain>
    </source>
</reference>
<dbReference type="EMBL" id="JAFNEN010000177">
    <property type="protein sequence ID" value="KAG8190684.1"/>
    <property type="molecule type" value="Genomic_DNA"/>
</dbReference>
<dbReference type="GO" id="GO:0004867">
    <property type="term" value="F:serine-type endopeptidase inhibitor activity"/>
    <property type="evidence" value="ECO:0007669"/>
    <property type="project" value="UniProtKB-KW"/>
</dbReference>
<dbReference type="Pfam" id="PF00079">
    <property type="entry name" value="Serpin"/>
    <property type="match status" value="1"/>
</dbReference>
<keyword evidence="2" id="KW-0722">Serine protease inhibitor</keyword>
<protein>
    <recommendedName>
        <fullName evidence="3">Serpin domain-containing protein</fullName>
    </recommendedName>
</protein>
<sequence>MTILLPNNRYSGVDILANNLTPQRLQNLFLNDMYPREVKVSLPKFKMEDSFELRLFSKNGAKNLFDRRELIYLVHRTREFPVDAVIHRVL</sequence>
<dbReference type="Proteomes" id="UP000827092">
    <property type="component" value="Unassembled WGS sequence"/>
</dbReference>
<evidence type="ECO:0000313" key="4">
    <source>
        <dbReference type="EMBL" id="KAG8190684.1"/>
    </source>
</evidence>
<evidence type="ECO:0000256" key="1">
    <source>
        <dbReference type="ARBA" id="ARBA00022690"/>
    </source>
</evidence>
<keyword evidence="5" id="KW-1185">Reference proteome</keyword>
<organism evidence="4 5">
    <name type="scientific">Oedothorax gibbosus</name>
    <dbReference type="NCBI Taxonomy" id="931172"/>
    <lineage>
        <taxon>Eukaryota</taxon>
        <taxon>Metazoa</taxon>
        <taxon>Ecdysozoa</taxon>
        <taxon>Arthropoda</taxon>
        <taxon>Chelicerata</taxon>
        <taxon>Arachnida</taxon>
        <taxon>Araneae</taxon>
        <taxon>Araneomorphae</taxon>
        <taxon>Entelegynae</taxon>
        <taxon>Araneoidea</taxon>
        <taxon>Linyphiidae</taxon>
        <taxon>Erigoninae</taxon>
        <taxon>Oedothorax</taxon>
    </lineage>
</organism>
<accession>A0AAV6V2E5</accession>
<dbReference type="InterPro" id="IPR042185">
    <property type="entry name" value="Serpin_sf_2"/>
</dbReference>
<comment type="caution">
    <text evidence="4">The sequence shown here is derived from an EMBL/GenBank/DDBJ whole genome shotgun (WGS) entry which is preliminary data.</text>
</comment>
<dbReference type="Gene3D" id="3.30.497.10">
    <property type="entry name" value="Antithrombin, subunit I, domain 2"/>
    <property type="match status" value="1"/>
</dbReference>